<comment type="subcellular location">
    <subcellularLocation>
        <location evidence="1">Nucleus</location>
    </subcellularLocation>
</comment>
<accession>A0A9N9Z973</accession>
<dbReference type="GO" id="GO:0045944">
    <property type="term" value="P:positive regulation of transcription by RNA polymerase II"/>
    <property type="evidence" value="ECO:0007669"/>
    <property type="project" value="TreeGrafter"/>
</dbReference>
<dbReference type="Proteomes" id="UP000775872">
    <property type="component" value="Unassembled WGS sequence"/>
</dbReference>
<proteinExistence type="predicted"/>
<name>A0A9N9Z973_9HYPO</name>
<dbReference type="EMBL" id="CABFOC020000042">
    <property type="protein sequence ID" value="CAH0051827.1"/>
    <property type="molecule type" value="Genomic_DNA"/>
</dbReference>
<keyword evidence="4" id="KW-1185">Reference proteome</keyword>
<gene>
    <name evidence="3" type="ORF">CSOL1703_00014479</name>
</gene>
<dbReference type="GO" id="GO:0005634">
    <property type="term" value="C:nucleus"/>
    <property type="evidence" value="ECO:0007669"/>
    <property type="project" value="UniProtKB-SubCell"/>
</dbReference>
<evidence type="ECO:0000256" key="2">
    <source>
        <dbReference type="ARBA" id="ARBA00023242"/>
    </source>
</evidence>
<evidence type="ECO:0000313" key="3">
    <source>
        <dbReference type="EMBL" id="CAH0051827.1"/>
    </source>
</evidence>
<dbReference type="AlphaFoldDB" id="A0A9N9Z973"/>
<dbReference type="GO" id="GO:0003700">
    <property type="term" value="F:DNA-binding transcription factor activity"/>
    <property type="evidence" value="ECO:0007669"/>
    <property type="project" value="TreeGrafter"/>
</dbReference>
<protein>
    <submittedName>
        <fullName evidence="3">Uncharacterized protein</fullName>
    </submittedName>
</protein>
<dbReference type="PANTHER" id="PTHR37534">
    <property type="entry name" value="TRANSCRIPTIONAL ACTIVATOR PROTEIN UGA3"/>
    <property type="match status" value="1"/>
</dbReference>
<dbReference type="OrthoDB" id="5130013at2759"/>
<dbReference type="InterPro" id="IPR021858">
    <property type="entry name" value="Fun_TF"/>
</dbReference>
<comment type="caution">
    <text evidence="3">The sequence shown here is derived from an EMBL/GenBank/DDBJ whole genome shotgun (WGS) entry which is preliminary data.</text>
</comment>
<dbReference type="GO" id="GO:0000976">
    <property type="term" value="F:transcription cis-regulatory region binding"/>
    <property type="evidence" value="ECO:0007669"/>
    <property type="project" value="TreeGrafter"/>
</dbReference>
<organism evidence="3 4">
    <name type="scientific">Clonostachys solani</name>
    <dbReference type="NCBI Taxonomy" id="160281"/>
    <lineage>
        <taxon>Eukaryota</taxon>
        <taxon>Fungi</taxon>
        <taxon>Dikarya</taxon>
        <taxon>Ascomycota</taxon>
        <taxon>Pezizomycotina</taxon>
        <taxon>Sordariomycetes</taxon>
        <taxon>Hypocreomycetidae</taxon>
        <taxon>Hypocreales</taxon>
        <taxon>Bionectriaceae</taxon>
        <taxon>Clonostachys</taxon>
    </lineage>
</organism>
<keyword evidence="2" id="KW-0539">Nucleus</keyword>
<evidence type="ECO:0000313" key="4">
    <source>
        <dbReference type="Proteomes" id="UP000775872"/>
    </source>
</evidence>
<evidence type="ECO:0000256" key="1">
    <source>
        <dbReference type="ARBA" id="ARBA00004123"/>
    </source>
</evidence>
<reference evidence="3" key="1">
    <citation type="submission" date="2021-10" db="EMBL/GenBank/DDBJ databases">
        <authorList>
            <person name="Piombo E."/>
        </authorList>
    </citation>
    <scope>NUCLEOTIDE SEQUENCE</scope>
</reference>
<sequence length="355" mass="39788">MGIFHQDFEGFRDVILRLAFSDDTPASTAVLKSLLTVSAIQRYGPSLQVDDLKLSALRALKNSSEHGIDGLAGVQQVAAQMLLCSFEVNCAAVTWPWYICGANHIITTANLPKSSNGRELNDMVDWVAYQHVMCRFGLQHWRNGNDYWKLPAKKRLGMPTVCTDQTALNGAKGPREIVTILSEVVESIQDPSASCYHSASHTDSLRLLENRLESLQSSFSAWTGTVDTPVDLVELYRLAALIYLERASMRSSGPSVKIQKWFQKAYAILEKQEIYHSPFPLLVLGIESRNDEQRKLFLKLVRQAAVTSGSVAMKNVHRMLQSVWLQDDLETERVLDYRLKLRAVFSSSEILPSLA</sequence>
<dbReference type="PANTHER" id="PTHR37534:SF39">
    <property type="entry name" value="TRANSCRIPTION FACTOR DOMAIN-CONTAINING PROTEIN"/>
    <property type="match status" value="1"/>
</dbReference>
<dbReference type="Pfam" id="PF11951">
    <property type="entry name" value="Fungal_trans_2"/>
    <property type="match status" value="1"/>
</dbReference>